<keyword evidence="6" id="KW-0645">Protease</keyword>
<dbReference type="Pfam" id="PF07943">
    <property type="entry name" value="PBP5_C"/>
    <property type="match status" value="1"/>
</dbReference>
<feature type="active site" description="Acyl-ester intermediate" evidence="13">
    <location>
        <position position="56"/>
    </location>
</feature>
<evidence type="ECO:0000256" key="15">
    <source>
        <dbReference type="RuleBase" id="RU004016"/>
    </source>
</evidence>
<dbReference type="PANTHER" id="PTHR21581:SF6">
    <property type="entry name" value="TRAFFICKING PROTEIN PARTICLE COMPLEX SUBUNIT 12"/>
    <property type="match status" value="1"/>
</dbReference>
<dbReference type="EC" id="3.4.16.4" evidence="4"/>
<keyword evidence="10" id="KW-0573">Peptidoglycan synthesis</keyword>
<keyword evidence="19" id="KW-1185">Reference proteome</keyword>
<feature type="chain" id="PRO_5016422505" description="serine-type D-Ala-D-Ala carboxypeptidase" evidence="16">
    <location>
        <begin position="20"/>
        <end position="378"/>
    </location>
</feature>
<comment type="caution">
    <text evidence="18">The sequence shown here is derived from an EMBL/GenBank/DDBJ whole genome shotgun (WGS) entry which is preliminary data.</text>
</comment>
<dbReference type="EMBL" id="QICN01000002">
    <property type="protein sequence ID" value="PXV70342.1"/>
    <property type="molecule type" value="Genomic_DNA"/>
</dbReference>
<dbReference type="GO" id="GO:0009252">
    <property type="term" value="P:peptidoglycan biosynthetic process"/>
    <property type="evidence" value="ECO:0007669"/>
    <property type="project" value="UniProtKB-UniPathway"/>
</dbReference>
<gene>
    <name evidence="18" type="ORF">C8D93_102194</name>
</gene>
<evidence type="ECO:0000313" key="19">
    <source>
        <dbReference type="Proteomes" id="UP000248330"/>
    </source>
</evidence>
<dbReference type="Gene3D" id="3.40.710.10">
    <property type="entry name" value="DD-peptidase/beta-lactamase superfamily"/>
    <property type="match status" value="1"/>
</dbReference>
<evidence type="ECO:0000256" key="11">
    <source>
        <dbReference type="ARBA" id="ARBA00023316"/>
    </source>
</evidence>
<dbReference type="Pfam" id="PF00768">
    <property type="entry name" value="Peptidase_S11"/>
    <property type="match status" value="1"/>
</dbReference>
<evidence type="ECO:0000256" key="3">
    <source>
        <dbReference type="ARBA" id="ARBA00007164"/>
    </source>
</evidence>
<accession>A0A318EE42</accession>
<dbReference type="PRINTS" id="PR00725">
    <property type="entry name" value="DADACBPTASE1"/>
</dbReference>
<evidence type="ECO:0000256" key="12">
    <source>
        <dbReference type="ARBA" id="ARBA00034000"/>
    </source>
</evidence>
<keyword evidence="5" id="KW-0121">Carboxypeptidase</keyword>
<keyword evidence="11" id="KW-0961">Cell wall biogenesis/degradation</keyword>
<dbReference type="Proteomes" id="UP000248330">
    <property type="component" value="Unassembled WGS sequence"/>
</dbReference>
<protein>
    <recommendedName>
        <fullName evidence="4">serine-type D-Ala-D-Ala carboxypeptidase</fullName>
        <ecNumber evidence="4">3.4.16.4</ecNumber>
    </recommendedName>
</protein>
<dbReference type="InterPro" id="IPR015956">
    <property type="entry name" value="Peniciliin-bd_prot_C_sf"/>
</dbReference>
<evidence type="ECO:0000256" key="6">
    <source>
        <dbReference type="ARBA" id="ARBA00022670"/>
    </source>
</evidence>
<dbReference type="GO" id="GO:0008360">
    <property type="term" value="P:regulation of cell shape"/>
    <property type="evidence" value="ECO:0007669"/>
    <property type="project" value="UniProtKB-KW"/>
</dbReference>
<comment type="function">
    <text evidence="1">Removes C-terminal D-alanyl residues from sugar-peptide cell wall precursors.</text>
</comment>
<dbReference type="InterPro" id="IPR037167">
    <property type="entry name" value="Peptidase_S11_C_sf"/>
</dbReference>
<comment type="pathway">
    <text evidence="2">Cell wall biogenesis; peptidoglycan biosynthesis.</text>
</comment>
<dbReference type="SUPFAM" id="SSF69189">
    <property type="entry name" value="Penicillin-binding protein associated domain"/>
    <property type="match status" value="1"/>
</dbReference>
<evidence type="ECO:0000256" key="16">
    <source>
        <dbReference type="SAM" id="SignalP"/>
    </source>
</evidence>
<dbReference type="SMART" id="SM00936">
    <property type="entry name" value="PBP5_C"/>
    <property type="match status" value="1"/>
</dbReference>
<feature type="binding site" evidence="14">
    <location>
        <position position="221"/>
    </location>
    <ligand>
        <name>substrate</name>
    </ligand>
</feature>
<evidence type="ECO:0000256" key="2">
    <source>
        <dbReference type="ARBA" id="ARBA00004752"/>
    </source>
</evidence>
<dbReference type="GO" id="GO:0071555">
    <property type="term" value="P:cell wall organization"/>
    <property type="evidence" value="ECO:0007669"/>
    <property type="project" value="UniProtKB-KW"/>
</dbReference>
<keyword evidence="9" id="KW-0133">Cell shape</keyword>
<evidence type="ECO:0000256" key="7">
    <source>
        <dbReference type="ARBA" id="ARBA00022729"/>
    </source>
</evidence>
<reference evidence="18 19" key="1">
    <citation type="submission" date="2018-04" db="EMBL/GenBank/DDBJ databases">
        <title>Genomic Encyclopedia of Type Strains, Phase IV (KMG-IV): sequencing the most valuable type-strain genomes for metagenomic binning, comparative biology and taxonomic classification.</title>
        <authorList>
            <person name="Goeker M."/>
        </authorList>
    </citation>
    <scope>NUCLEOTIDE SEQUENCE [LARGE SCALE GENOMIC DNA]</scope>
    <source>
        <strain evidence="18 19">DSM 104150</strain>
    </source>
</reference>
<dbReference type="SUPFAM" id="SSF56601">
    <property type="entry name" value="beta-lactamase/transpeptidase-like"/>
    <property type="match status" value="1"/>
</dbReference>
<dbReference type="PANTHER" id="PTHR21581">
    <property type="entry name" value="D-ALANYL-D-ALANINE CARBOXYPEPTIDASE"/>
    <property type="match status" value="1"/>
</dbReference>
<feature type="domain" description="Peptidase S11 D-Ala-D-Ala carboxypeptidase A C-terminal" evidence="17">
    <location>
        <begin position="271"/>
        <end position="361"/>
    </location>
</feature>
<evidence type="ECO:0000256" key="9">
    <source>
        <dbReference type="ARBA" id="ARBA00022960"/>
    </source>
</evidence>
<evidence type="ECO:0000256" key="14">
    <source>
        <dbReference type="PIRSR" id="PIRSR618044-2"/>
    </source>
</evidence>
<dbReference type="UniPathway" id="UPA00219"/>
<organism evidence="18 19">
    <name type="scientific">Sinimarinibacterium flocculans</name>
    <dbReference type="NCBI Taxonomy" id="985250"/>
    <lineage>
        <taxon>Bacteria</taxon>
        <taxon>Pseudomonadati</taxon>
        <taxon>Pseudomonadota</taxon>
        <taxon>Gammaproteobacteria</taxon>
        <taxon>Nevskiales</taxon>
        <taxon>Nevskiaceae</taxon>
        <taxon>Sinimarinibacterium</taxon>
    </lineage>
</organism>
<comment type="similarity">
    <text evidence="3 15">Belongs to the peptidase S11 family.</text>
</comment>
<feature type="active site" description="Proton acceptor" evidence="13">
    <location>
        <position position="59"/>
    </location>
</feature>
<dbReference type="InterPro" id="IPR012907">
    <property type="entry name" value="Peptidase_S11_C"/>
</dbReference>
<dbReference type="Gene3D" id="2.60.410.10">
    <property type="entry name" value="D-Ala-D-Ala carboxypeptidase, C-terminal domain"/>
    <property type="match status" value="1"/>
</dbReference>
<evidence type="ECO:0000256" key="8">
    <source>
        <dbReference type="ARBA" id="ARBA00022801"/>
    </source>
</evidence>
<dbReference type="OrthoDB" id="9795979at2"/>
<comment type="catalytic activity">
    <reaction evidence="12">
        <text>Preferential cleavage: (Ac)2-L-Lys-D-Ala-|-D-Ala. Also transpeptidation of peptidyl-alanyl moieties that are N-acyl substituents of D-alanine.</text>
        <dbReference type="EC" id="3.4.16.4"/>
    </reaction>
</comment>
<dbReference type="InterPro" id="IPR012338">
    <property type="entry name" value="Beta-lactam/transpept-like"/>
</dbReference>
<name>A0A318EE42_9GAMM</name>
<sequence>MKGLIRLLLLLGLSASAHAQLPTPPQIEASSYVLYDFASQQVLADFNSMQRVEPASITKIMTAYVAFDELARGHVTLDDQVLISEKAWRTEGSRTFVEVGKHVRFEDLLMGSIVQSGNDATVAIAEHIAGDEAVFAQLMNKHAARLGMKGTHYENATGLPAAEHYTTAYDVALLSHALIRDFPEDYRRFSEREFSFGHRGVIRQQNRNLLLEMDPGTDGIKTGHTEAAGFCLAASSVREGRRLISVVMGTDGPRSRARASKALLDYGFRFYENVALFGADKPVLRLRAWKGDATELPVGVAQTVTLSLPRGTADRLDVQPTVVGPVIAPIAAGQTLGSVTLSVDGKTLRTVPLTALQPLAKGSLFTQLVDTIRLWLDI</sequence>
<dbReference type="InterPro" id="IPR001967">
    <property type="entry name" value="Peptidase_S11_N"/>
</dbReference>
<dbReference type="GO" id="GO:0009002">
    <property type="term" value="F:serine-type D-Ala-D-Ala carboxypeptidase activity"/>
    <property type="evidence" value="ECO:0007669"/>
    <property type="project" value="UniProtKB-EC"/>
</dbReference>
<proteinExistence type="inferred from homology"/>
<dbReference type="AlphaFoldDB" id="A0A318EE42"/>
<dbReference type="GO" id="GO:0006508">
    <property type="term" value="P:proteolysis"/>
    <property type="evidence" value="ECO:0007669"/>
    <property type="project" value="UniProtKB-KW"/>
</dbReference>
<feature type="signal peptide" evidence="16">
    <location>
        <begin position="1"/>
        <end position="19"/>
    </location>
</feature>
<dbReference type="RefSeq" id="WP_110264014.1">
    <property type="nucleotide sequence ID" value="NZ_CAWNXA010000002.1"/>
</dbReference>
<evidence type="ECO:0000256" key="1">
    <source>
        <dbReference type="ARBA" id="ARBA00003217"/>
    </source>
</evidence>
<evidence type="ECO:0000256" key="4">
    <source>
        <dbReference type="ARBA" id="ARBA00012448"/>
    </source>
</evidence>
<evidence type="ECO:0000256" key="10">
    <source>
        <dbReference type="ARBA" id="ARBA00022984"/>
    </source>
</evidence>
<keyword evidence="8" id="KW-0378">Hydrolase</keyword>
<keyword evidence="7 16" id="KW-0732">Signal</keyword>
<evidence type="ECO:0000313" key="18">
    <source>
        <dbReference type="EMBL" id="PXV70342.1"/>
    </source>
</evidence>
<evidence type="ECO:0000256" key="5">
    <source>
        <dbReference type="ARBA" id="ARBA00022645"/>
    </source>
</evidence>
<evidence type="ECO:0000256" key="13">
    <source>
        <dbReference type="PIRSR" id="PIRSR618044-1"/>
    </source>
</evidence>
<evidence type="ECO:0000259" key="17">
    <source>
        <dbReference type="SMART" id="SM00936"/>
    </source>
</evidence>
<dbReference type="InterPro" id="IPR018044">
    <property type="entry name" value="Peptidase_S11"/>
</dbReference>
<feature type="active site" evidence="13">
    <location>
        <position position="116"/>
    </location>
</feature>